<dbReference type="InterPro" id="IPR036388">
    <property type="entry name" value="WH-like_DNA-bd_sf"/>
</dbReference>
<organism evidence="15 16">
    <name type="scientific">Eremothecium gossypii (strain ATCC 10895 / CBS 109.51 / FGSC 9923 / NRRL Y-1056)</name>
    <name type="common">Yeast</name>
    <name type="synonym">Ashbya gossypii</name>
    <dbReference type="NCBI Taxonomy" id="284811"/>
    <lineage>
        <taxon>Eukaryota</taxon>
        <taxon>Fungi</taxon>
        <taxon>Dikarya</taxon>
        <taxon>Ascomycota</taxon>
        <taxon>Saccharomycotina</taxon>
        <taxon>Saccharomycetes</taxon>
        <taxon>Saccharomycetales</taxon>
        <taxon>Saccharomycetaceae</taxon>
        <taxon>Eremothecium</taxon>
    </lineage>
</organism>
<dbReference type="FunFam" id="3.40.50.300:FF:000340">
    <property type="entry name" value="Bloom syndrome, RecQ helicase"/>
    <property type="match status" value="1"/>
</dbReference>
<dbReference type="Pfam" id="PF16124">
    <property type="entry name" value="RecQ_Zn_bind"/>
    <property type="match status" value="1"/>
</dbReference>
<dbReference type="InterPro" id="IPR027417">
    <property type="entry name" value="P-loop_NTPase"/>
</dbReference>
<dbReference type="GO" id="GO:0005524">
    <property type="term" value="F:ATP binding"/>
    <property type="evidence" value="ECO:0007669"/>
    <property type="project" value="UniProtKB-KW"/>
</dbReference>
<dbReference type="InterPro" id="IPR018982">
    <property type="entry name" value="RQC_domain"/>
</dbReference>
<feature type="compositionally biased region" description="Polar residues" evidence="12">
    <location>
        <begin position="1271"/>
        <end position="1296"/>
    </location>
</feature>
<dbReference type="InterPro" id="IPR011545">
    <property type="entry name" value="DEAD/DEAH_box_helicase_dom"/>
</dbReference>
<evidence type="ECO:0000256" key="8">
    <source>
        <dbReference type="ARBA" id="ARBA00023235"/>
    </source>
</evidence>
<dbReference type="GO" id="GO:0031573">
    <property type="term" value="P:mitotic intra-S DNA damage checkpoint signaling"/>
    <property type="evidence" value="ECO:0007669"/>
    <property type="project" value="UniProtKB-ARBA"/>
</dbReference>
<dbReference type="OMA" id="IQMCHDQ"/>
<feature type="compositionally biased region" description="Basic residues" evidence="12">
    <location>
        <begin position="1297"/>
        <end position="1323"/>
    </location>
</feature>
<keyword evidence="9" id="KW-0539">Nucleus</keyword>
<evidence type="ECO:0000256" key="5">
    <source>
        <dbReference type="ARBA" id="ARBA00022806"/>
    </source>
</evidence>
<dbReference type="FunFam" id="1.10.10.10:FF:000668">
    <property type="entry name" value="ATP-dependent DNA helicase"/>
    <property type="match status" value="1"/>
</dbReference>
<dbReference type="InterPro" id="IPR014001">
    <property type="entry name" value="Helicase_ATP-bd"/>
</dbReference>
<evidence type="ECO:0000256" key="3">
    <source>
        <dbReference type="ARBA" id="ARBA00022741"/>
    </source>
</evidence>
<dbReference type="Pfam" id="PF00270">
    <property type="entry name" value="DEAD"/>
    <property type="match status" value="1"/>
</dbReference>
<dbReference type="Gene3D" id="1.10.150.80">
    <property type="entry name" value="HRDC domain"/>
    <property type="match status" value="1"/>
</dbReference>
<dbReference type="Gene3D" id="3.40.50.300">
    <property type="entry name" value="P-loop containing nucleotide triphosphate hydrolases"/>
    <property type="match status" value="2"/>
</dbReference>
<keyword evidence="16" id="KW-1185">Reference proteome</keyword>
<sequence length="1323" mass="147142">MTRSRCFPSLASQVRWAQESGVCTPDGTQIFGFLRGTGGGAAGKRARQESGGADGRADGQGGGARAGGGAEEARAARGSAAQTGAGWAACSVHSSPERAAGAGGPRGGEGQAEQAYALVRLLKRQCALLQRKCALLEGAEGAQRARPPQLQRVQAALDTVADEVRRAEAPLNRMESSLGSSVAAVGLPFAARSEPAGGTRAVRPAQVVAIETDDESDGEEQPRAIAQRRVQRRLRLRQQEVSYRVPALDEDVGFRTRAGALRGATDDSDATAEAETEDSHFLSTMDEDVDDEIHASDREFIADGLENYLQDGNSGDEDYVFNSAAETTHDGPYSNTQSQALTCSQLCSQKTDYAAHQGSAQKLPRDDHVHTERTAQEIVINSSFQREPSEDLLQEDSIPEINLLDQDEDEDLFADPILHSIQPTSPQAELEEEIEPIVGDLSDSDLEAFNHEREFQTPVNDIKELDDDLKIISEKTLDSTVDLGNTVSTSTQSALPTLKTEGFLNANQDFLEDDDFSIIEIQELPTPHAGGPEALQDTSEPHALTHPWSAELYHKLHNVFKLPGFRPNQLEAVNATLQGKDVFVLMPTGGGKSLCYQLPAIVKAGCTHGTTIVISPLISLMHDQVEHLLAKNIKASMFSSKGTAEQRRQTFNLFINGLLDLVYISPEMVSASVQCRNAIQKLYRDKKLARIVVDEAHCVSNWGHDFRPDYKELKFFKVEYPDIPMLALTATASEQVRMDIIHNLHLKEPVFLKQSFNRSNLYYEVLRKDKNSLKDISHSIKTRFKGQTGIIYCHSKNSCEQTAAIVQDSGVRCAYYHAGMEPDERLAIQQQWQSDKIQVICATVAFGMGIDKPDVRFVYHYTVPRTLEGYYQETGRAGRDGKYSYCIMYYSFRDVRNIQSMIQKDKNLDRENKEKHLTKLQQVMQYCENTTDCRRQLVLSYFNEQFSSQECSKNCDNCQNGSNVEYEERDVTDEALQITKLVQSVEGDKVTLIHCQDIYKGSKNAKVIQMCHDQSHYHGLGKRMTKSDIERIFFHLITSQILQEYSVLNGRGFASNYVKLGPRANQLLRGNMKVKMQFAINHLISRPLSASGEPNLVTAPSANVPATSKANDEAHAMLSAIGNYRYQDTPYTTSGKTSKADCAMQNFSSHPADTQRHISASYTKLHNIVTRKTKDYGYDSSDSFIPPDVLKQMALLLPQTQWDFDQMSPNMQLGSKFKYFKNALVRLKRERASIASSSGHQRPKENNNTQTSSFEGPRSEFFAASRDQETADQQILSQLRQTMAVSPNKRASQTPAKRSKPYRPPKRGKYRKSSKSGGRRPIR</sequence>
<dbReference type="Gene3D" id="1.10.10.10">
    <property type="entry name" value="Winged helix-like DNA-binding domain superfamily/Winged helix DNA-binding domain"/>
    <property type="match status" value="1"/>
</dbReference>
<keyword evidence="7" id="KW-0238">DNA-binding</keyword>
<dbReference type="GO" id="GO:0016787">
    <property type="term" value="F:hydrolase activity"/>
    <property type="evidence" value="ECO:0007669"/>
    <property type="project" value="UniProtKB-KW"/>
</dbReference>
<accession>Q755I2</accession>
<dbReference type="InterPro" id="IPR001650">
    <property type="entry name" value="Helicase_C-like"/>
</dbReference>
<gene>
    <name evidence="15" type="ORF">AGOS_AFL159W</name>
</gene>
<dbReference type="GO" id="GO:0000724">
    <property type="term" value="P:double-strand break repair via homologous recombination"/>
    <property type="evidence" value="ECO:0000318"/>
    <property type="project" value="GO_Central"/>
</dbReference>
<dbReference type="InterPro" id="IPR022758">
    <property type="entry name" value="Helicase_Sgs1"/>
</dbReference>
<keyword evidence="4" id="KW-0378">Hydrolase</keyword>
<dbReference type="PROSITE" id="PS51192">
    <property type="entry name" value="HELICASE_ATP_BIND_1"/>
    <property type="match status" value="1"/>
</dbReference>
<dbReference type="PANTHER" id="PTHR13710">
    <property type="entry name" value="DNA HELICASE RECQ FAMILY MEMBER"/>
    <property type="match status" value="1"/>
</dbReference>
<evidence type="ECO:0000313" key="15">
    <source>
        <dbReference type="EMBL" id="AAS53215.2"/>
    </source>
</evidence>
<feature type="region of interest" description="Disordered" evidence="12">
    <location>
        <begin position="1233"/>
        <end position="1323"/>
    </location>
</feature>
<dbReference type="eggNOG" id="KOG0351">
    <property type="taxonomic scope" value="Eukaryota"/>
</dbReference>
<dbReference type="HOGENOM" id="CLU_001103_22_1_1"/>
<feature type="compositionally biased region" description="Polar residues" evidence="12">
    <location>
        <begin position="1234"/>
        <end position="1254"/>
    </location>
</feature>
<dbReference type="Proteomes" id="UP000000591">
    <property type="component" value="Chromosome VI"/>
</dbReference>
<dbReference type="FunFam" id="3.40.50.300:FF:000296">
    <property type="entry name" value="ATP-dependent DNA helicase RecQ"/>
    <property type="match status" value="1"/>
</dbReference>
<dbReference type="GO" id="GO:0005634">
    <property type="term" value="C:nucleus"/>
    <property type="evidence" value="ECO:0000318"/>
    <property type="project" value="GO_Central"/>
</dbReference>
<evidence type="ECO:0000256" key="10">
    <source>
        <dbReference type="ARBA" id="ARBA00034617"/>
    </source>
</evidence>
<dbReference type="GO" id="GO:0005737">
    <property type="term" value="C:cytoplasm"/>
    <property type="evidence" value="ECO:0000318"/>
    <property type="project" value="GO_Central"/>
</dbReference>
<dbReference type="EMBL" id="AE016819">
    <property type="protein sequence ID" value="AAS53215.2"/>
    <property type="molecule type" value="Genomic_DNA"/>
</dbReference>
<comment type="similarity">
    <text evidence="2">Belongs to the helicase family. RecQ subfamily.</text>
</comment>
<comment type="catalytic activity">
    <reaction evidence="10">
        <text>Couples ATP hydrolysis with the unwinding of duplex DNA by translocating in the 3'-5' direction.</text>
        <dbReference type="EC" id="5.6.2.4"/>
    </reaction>
</comment>
<dbReference type="PANTHER" id="PTHR13710:SF153">
    <property type="entry name" value="RECQ-LIKE DNA HELICASE BLM"/>
    <property type="match status" value="1"/>
</dbReference>
<evidence type="ECO:0000256" key="11">
    <source>
        <dbReference type="ARBA" id="ARBA00034808"/>
    </source>
</evidence>
<feature type="domain" description="Helicase ATP-binding" evidence="13">
    <location>
        <begin position="573"/>
        <end position="750"/>
    </location>
</feature>
<dbReference type="RefSeq" id="NP_985391.2">
    <property type="nucleotide sequence ID" value="NM_210745.2"/>
</dbReference>
<evidence type="ECO:0000256" key="6">
    <source>
        <dbReference type="ARBA" id="ARBA00022840"/>
    </source>
</evidence>
<dbReference type="OrthoDB" id="10261556at2759"/>
<dbReference type="GO" id="GO:0009378">
    <property type="term" value="F:four-way junction helicase activity"/>
    <property type="evidence" value="ECO:0000318"/>
    <property type="project" value="GO_Central"/>
</dbReference>
<dbReference type="InterPro" id="IPR004589">
    <property type="entry name" value="DNA_helicase_ATP-dep_RecQ"/>
</dbReference>
<keyword evidence="6" id="KW-0067">ATP-binding</keyword>
<dbReference type="InterPro" id="IPR044876">
    <property type="entry name" value="HRDC_dom_sf"/>
</dbReference>
<dbReference type="GO" id="GO:0000729">
    <property type="term" value="P:DNA double-strand break processing"/>
    <property type="evidence" value="ECO:0007669"/>
    <property type="project" value="UniProtKB-ARBA"/>
</dbReference>
<dbReference type="KEGG" id="ago:AGOS_AFL159W"/>
<dbReference type="STRING" id="284811.Q755I2"/>
<dbReference type="GO" id="GO:0005694">
    <property type="term" value="C:chromosome"/>
    <property type="evidence" value="ECO:0000318"/>
    <property type="project" value="GO_Central"/>
</dbReference>
<dbReference type="SUPFAM" id="SSF52540">
    <property type="entry name" value="P-loop containing nucleoside triphosphate hydrolases"/>
    <property type="match status" value="2"/>
</dbReference>
<dbReference type="GO" id="GO:0003677">
    <property type="term" value="F:DNA binding"/>
    <property type="evidence" value="ECO:0007669"/>
    <property type="project" value="UniProtKB-KW"/>
</dbReference>
<proteinExistence type="inferred from homology"/>
<keyword evidence="8" id="KW-0413">Isomerase</keyword>
<dbReference type="PROSITE" id="PS51194">
    <property type="entry name" value="HELICASE_CTER"/>
    <property type="match status" value="1"/>
</dbReference>
<evidence type="ECO:0000259" key="14">
    <source>
        <dbReference type="PROSITE" id="PS51194"/>
    </source>
</evidence>
<evidence type="ECO:0000256" key="1">
    <source>
        <dbReference type="ARBA" id="ARBA00004123"/>
    </source>
</evidence>
<dbReference type="EC" id="5.6.2.4" evidence="11"/>
<comment type="subcellular location">
    <subcellularLocation>
        <location evidence="1">Nucleus</location>
    </subcellularLocation>
</comment>
<evidence type="ECO:0000256" key="2">
    <source>
        <dbReference type="ARBA" id="ARBA00005446"/>
    </source>
</evidence>
<dbReference type="Pfam" id="PF09382">
    <property type="entry name" value="RQC"/>
    <property type="match status" value="1"/>
</dbReference>
<dbReference type="Pfam" id="PF00271">
    <property type="entry name" value="Helicase_C"/>
    <property type="match status" value="1"/>
</dbReference>
<reference evidence="16" key="2">
    <citation type="journal article" date="2013" name="G3 (Bethesda)">
        <title>Genomes of Ashbya fungi isolated from insects reveal four mating-type loci, numerous translocations, lack of transposons, and distinct gene duplications.</title>
        <authorList>
            <person name="Dietrich F.S."/>
            <person name="Voegeli S."/>
            <person name="Kuo S."/>
            <person name="Philippsen P."/>
        </authorList>
    </citation>
    <scope>GENOME REANNOTATION</scope>
    <source>
        <strain evidence="16">ATCC 10895 / CBS 109.51 / FGSC 9923 / NRRL Y-1056</strain>
    </source>
</reference>
<reference evidence="15 16" key="1">
    <citation type="journal article" date="2004" name="Science">
        <title>The Ashbya gossypii genome as a tool for mapping the ancient Saccharomyces cerevisiae genome.</title>
        <authorList>
            <person name="Dietrich F.S."/>
            <person name="Voegeli S."/>
            <person name="Brachat S."/>
            <person name="Lerch A."/>
            <person name="Gates K."/>
            <person name="Steiner S."/>
            <person name="Mohr C."/>
            <person name="Pohlmann R."/>
            <person name="Luedi P."/>
            <person name="Choi S."/>
            <person name="Wing R.A."/>
            <person name="Flavier A."/>
            <person name="Gaffney T.D."/>
            <person name="Philippsen P."/>
        </authorList>
    </citation>
    <scope>NUCLEOTIDE SEQUENCE [LARGE SCALE GENOMIC DNA]</scope>
    <source>
        <strain evidence="16">ATCC 10895 / CBS 109.51 / FGSC 9923 / NRRL Y-1056</strain>
    </source>
</reference>
<evidence type="ECO:0000256" key="7">
    <source>
        <dbReference type="ARBA" id="ARBA00023125"/>
    </source>
</evidence>
<dbReference type="GO" id="GO:0031422">
    <property type="term" value="C:RecQ family helicase-topoisomerase III complex"/>
    <property type="evidence" value="ECO:0007669"/>
    <property type="project" value="UniProtKB-ARBA"/>
</dbReference>
<feature type="domain" description="Helicase C-terminal" evidence="14">
    <location>
        <begin position="772"/>
        <end position="921"/>
    </location>
</feature>
<dbReference type="GeneID" id="4621617"/>
<dbReference type="CDD" id="cd18794">
    <property type="entry name" value="SF2_C_RecQ"/>
    <property type="match status" value="1"/>
</dbReference>
<dbReference type="GO" id="GO:0006260">
    <property type="term" value="P:DNA replication"/>
    <property type="evidence" value="ECO:0000318"/>
    <property type="project" value="GO_Central"/>
</dbReference>
<dbReference type="InterPro" id="IPR002464">
    <property type="entry name" value="DNA/RNA_helicase_DEAH_CS"/>
</dbReference>
<dbReference type="GO" id="GO:0043138">
    <property type="term" value="F:3'-5' DNA helicase activity"/>
    <property type="evidence" value="ECO:0000318"/>
    <property type="project" value="GO_Central"/>
</dbReference>
<keyword evidence="5" id="KW-0347">Helicase</keyword>
<protein>
    <recommendedName>
        <fullName evidence="11">DNA 3'-5' helicase</fullName>
        <ecNumber evidence="11">5.6.2.4</ecNumber>
    </recommendedName>
</protein>
<feature type="region of interest" description="Disordered" evidence="12">
    <location>
        <begin position="38"/>
        <end position="78"/>
    </location>
</feature>
<dbReference type="SMART" id="SM00487">
    <property type="entry name" value="DEXDc"/>
    <property type="match status" value="1"/>
</dbReference>
<evidence type="ECO:0000313" key="16">
    <source>
        <dbReference type="Proteomes" id="UP000000591"/>
    </source>
</evidence>
<name>Q755I2_EREGS</name>
<evidence type="ECO:0000259" key="13">
    <source>
        <dbReference type="PROSITE" id="PS51192"/>
    </source>
</evidence>
<dbReference type="NCBIfam" id="TIGR00614">
    <property type="entry name" value="recQ_fam"/>
    <property type="match status" value="1"/>
</dbReference>
<dbReference type="CDD" id="cd17920">
    <property type="entry name" value="DEXHc_RecQ"/>
    <property type="match status" value="1"/>
</dbReference>
<evidence type="ECO:0000256" key="9">
    <source>
        <dbReference type="ARBA" id="ARBA00023242"/>
    </source>
</evidence>
<dbReference type="PROSITE" id="PS00690">
    <property type="entry name" value="DEAH_ATP_HELICASE"/>
    <property type="match status" value="1"/>
</dbReference>
<keyword evidence="3" id="KW-0547">Nucleotide-binding</keyword>
<dbReference type="SMART" id="SM00490">
    <property type="entry name" value="HELICc"/>
    <property type="match status" value="1"/>
</dbReference>
<dbReference type="InterPro" id="IPR032284">
    <property type="entry name" value="RecQ_Zn-bd"/>
</dbReference>
<dbReference type="GO" id="GO:0006312">
    <property type="term" value="P:mitotic recombination"/>
    <property type="evidence" value="ECO:0007669"/>
    <property type="project" value="UniProtKB-ARBA"/>
</dbReference>
<dbReference type="FunCoup" id="Q755I2">
    <property type="interactions" value="468"/>
</dbReference>
<feature type="compositionally biased region" description="Gly residues" evidence="12">
    <location>
        <begin position="52"/>
        <end position="70"/>
    </location>
</feature>
<evidence type="ECO:0000256" key="12">
    <source>
        <dbReference type="SAM" id="MobiDB-lite"/>
    </source>
</evidence>
<dbReference type="SMART" id="SM00956">
    <property type="entry name" value="RQC"/>
    <property type="match status" value="1"/>
</dbReference>
<evidence type="ECO:0000256" key="4">
    <source>
        <dbReference type="ARBA" id="ARBA00022801"/>
    </source>
</evidence>
<dbReference type="InParanoid" id="Q755I2"/>
<dbReference type="Pfam" id="PF11408">
    <property type="entry name" value="Helicase_Sgs1"/>
    <property type="match status" value="1"/>
</dbReference>